<dbReference type="InterPro" id="IPR018307">
    <property type="entry name" value="ABL9/DENND6_dom"/>
</dbReference>
<dbReference type="PROSITE" id="PS50211">
    <property type="entry name" value="DENN"/>
    <property type="match status" value="1"/>
</dbReference>
<feature type="compositionally biased region" description="Low complexity" evidence="2">
    <location>
        <begin position="94"/>
        <end position="116"/>
    </location>
</feature>
<dbReference type="InterPro" id="IPR037516">
    <property type="entry name" value="Tripartite_DENN"/>
</dbReference>
<comment type="similarity">
    <text evidence="1">Belongs to the AVL9 family.</text>
</comment>
<feature type="compositionally biased region" description="Low complexity" evidence="2">
    <location>
        <begin position="801"/>
        <end position="818"/>
    </location>
</feature>
<evidence type="ECO:0000313" key="4">
    <source>
        <dbReference type="Proteomes" id="UP000077671"/>
    </source>
</evidence>
<feature type="compositionally biased region" description="Polar residues" evidence="2">
    <location>
        <begin position="866"/>
        <end position="882"/>
    </location>
</feature>
<feature type="compositionally biased region" description="Low complexity" evidence="2">
    <location>
        <begin position="27"/>
        <end position="41"/>
    </location>
</feature>
<dbReference type="Proteomes" id="UP000077671">
    <property type="component" value="Unassembled WGS sequence"/>
</dbReference>
<feature type="region of interest" description="Disordered" evidence="2">
    <location>
        <begin position="1"/>
        <end position="117"/>
    </location>
</feature>
<organism evidence="3 4">
    <name type="scientific">Tilletia caries</name>
    <name type="common">wheat bunt fungus</name>
    <dbReference type="NCBI Taxonomy" id="13290"/>
    <lineage>
        <taxon>Eukaryota</taxon>
        <taxon>Fungi</taxon>
        <taxon>Dikarya</taxon>
        <taxon>Basidiomycota</taxon>
        <taxon>Ustilaginomycotina</taxon>
        <taxon>Exobasidiomycetes</taxon>
        <taxon>Tilletiales</taxon>
        <taxon>Tilletiaceae</taxon>
        <taxon>Tilletia</taxon>
    </lineage>
</organism>
<dbReference type="InterPro" id="IPR051731">
    <property type="entry name" value="DENND11/AVL9_GEFs"/>
</dbReference>
<feature type="compositionally biased region" description="Pro residues" evidence="2">
    <location>
        <begin position="916"/>
        <end position="926"/>
    </location>
</feature>
<feature type="compositionally biased region" description="Low complexity" evidence="2">
    <location>
        <begin position="1"/>
        <end position="18"/>
    </location>
</feature>
<dbReference type="AlphaFoldDB" id="A0A177VGX8"/>
<gene>
    <name evidence="3" type="ORF">A4X03_0g3113</name>
</gene>
<dbReference type="PANTHER" id="PTHR31017">
    <property type="entry name" value="LATE SECRETORY PATHWAY PROTEIN AVL9-RELATED"/>
    <property type="match status" value="1"/>
</dbReference>
<evidence type="ECO:0000256" key="2">
    <source>
        <dbReference type="SAM" id="MobiDB-lite"/>
    </source>
</evidence>
<comment type="caution">
    <text evidence="3">The sequence shown here is derived from an EMBL/GenBank/DDBJ whole genome shotgun (WGS) entry which is preliminary data.</text>
</comment>
<feature type="compositionally biased region" description="Low complexity" evidence="2">
    <location>
        <begin position="897"/>
        <end position="908"/>
    </location>
</feature>
<feature type="compositionally biased region" description="Low complexity" evidence="2">
    <location>
        <begin position="963"/>
        <end position="984"/>
    </location>
</feature>
<feature type="region of interest" description="Disordered" evidence="2">
    <location>
        <begin position="797"/>
        <end position="841"/>
    </location>
</feature>
<reference evidence="3" key="1">
    <citation type="submission" date="2016-04" db="EMBL/GenBank/DDBJ databases">
        <authorList>
            <person name="Nguyen H.D."/>
            <person name="Kesanakurti P."/>
            <person name="Cullis J."/>
            <person name="Levesque C.A."/>
            <person name="Hambleton S."/>
        </authorList>
    </citation>
    <scope>NUCLEOTIDE SEQUENCE</scope>
    <source>
        <strain evidence="3">DAOMC 238032</strain>
    </source>
</reference>
<feature type="region of interest" description="Disordered" evidence="2">
    <location>
        <begin position="646"/>
        <end position="753"/>
    </location>
</feature>
<protein>
    <submittedName>
        <fullName evidence="3">Uncharacterized protein</fullName>
    </submittedName>
</protein>
<reference evidence="3" key="2">
    <citation type="journal article" date="2019" name="IMA Fungus">
        <title>Genome sequencing and comparison of five Tilletia species to identify candidate genes for the detection of regulated species infecting wheat.</title>
        <authorList>
            <person name="Nguyen H.D.T."/>
            <person name="Sultana T."/>
            <person name="Kesanakurti P."/>
            <person name="Hambleton S."/>
        </authorList>
    </citation>
    <scope>NUCLEOTIDE SEQUENCE</scope>
    <source>
        <strain evidence="3">DAOMC 238032</strain>
    </source>
</reference>
<dbReference type="PANTHER" id="PTHR31017:SF1">
    <property type="entry name" value="LATE SECRETORY PATHWAY PROTEIN AVL9 HOMOLOG"/>
    <property type="match status" value="1"/>
</dbReference>
<evidence type="ECO:0000256" key="1">
    <source>
        <dbReference type="ARBA" id="ARBA00038178"/>
    </source>
</evidence>
<feature type="compositionally biased region" description="Low complexity" evidence="2">
    <location>
        <begin position="720"/>
        <end position="748"/>
    </location>
</feature>
<sequence>MSSSTQQQDTSTPSQRSQGGDAPLSPPASASAPAPAAELASQPDQHDSELTNISLDEDQDQVPEPEPPAQAQASQQLRSEPAPSIELSRPSLPPNTSTPATPGTGTAGSPTGTHTPYEVFADRSTADASQILDDSTPVILGIAVVDFNHLVGPQIEFAHPNSLLDDPDLASNLPFLALPDGSHLSDEDFCYFHLYAPNLSPSTIFGISCNRQIASDALLRKGAEVTRSTVQKAVVVLAREPVFGPIREKLGIVTRAFFAQGDLADINILIDFHATLEAGLQSGGFSSDREAALHMGTSLREFIYKWRSKTLVLVKMLLLQRNIMFYGYPIEQLCTQQYSLVSLIPGLLASLQDAGLPKLDTRTSTRAKAESLRTSDRKSLLRFLGLPLNLFARDAFFQPYLPLQQIDLLKGATYLVGTSNSIYRQQKDCAIDVIVDLEHSTLEFVNPHAQKLSALTAPDRKWMAELEQLVLSTWNPADPTRPAGMQYEGSDDHLRARFEEYICALLSSVKYYQFEQGQGLGQGAGKGDAALAGTSASSTQAFGTDFLEAFMRTKAFPSWNDSTDPMIFDLIDHRHPCDGKTSAIEDVGLRLAAGLQDMHLEENLAAPARLAIGSAIQVGGAGLYRFASGLRSEVVKLREARLGAGVAGNEDGAGAGAGGSRPVSGTLSAGSAGATNDKRASVSSVASSNANKELPASPAATTPLSPGSFMSSFRIPGTPSTSASSSSHTNAGVEGVSSSASPSSPSAGAGAGAGATANQIADVAAQTADRAAQAAAQAGTQVRAAFGNFGSFLAKQQRQWAAPSPSSPSSASTTTTAAGGNGSASRPASIATSLKSSTANAGTTAAAAAAGLGNWASSLVAGSTSTTAPSLQQERRSSTWSYAPSVAKEKESLPSLPAQGQAQGVPAATHKDVPDLPLPPAPPVPLPLTSADGKVPQEEEEEQVYVVADDSDTVSRESVAEVTPSTSTSTSSITYPPTSSVPAP</sequence>
<feature type="region of interest" description="Disordered" evidence="2">
    <location>
        <begin position="866"/>
        <end position="984"/>
    </location>
</feature>
<evidence type="ECO:0000313" key="3">
    <source>
        <dbReference type="EMBL" id="KAE8261604.1"/>
    </source>
</evidence>
<proteinExistence type="inferred from homology"/>
<accession>A0A177VGX8</accession>
<name>A0A177VGX8_9BASI</name>
<dbReference type="Pfam" id="PF09794">
    <property type="entry name" value="Avl9"/>
    <property type="match status" value="1"/>
</dbReference>
<feature type="compositionally biased region" description="Low complexity" evidence="2">
    <location>
        <begin position="681"/>
        <end position="706"/>
    </location>
</feature>
<dbReference type="GO" id="GO:0005737">
    <property type="term" value="C:cytoplasm"/>
    <property type="evidence" value="ECO:0007669"/>
    <property type="project" value="TreeGrafter"/>
</dbReference>
<dbReference type="EMBL" id="LWDD02000342">
    <property type="protein sequence ID" value="KAE8261604.1"/>
    <property type="molecule type" value="Genomic_DNA"/>
</dbReference>